<evidence type="ECO:0000313" key="1">
    <source>
        <dbReference type="EMBL" id="SFT01855.1"/>
    </source>
</evidence>
<organism evidence="1 2">
    <name type="scientific">Sulfitobacter marinus</name>
    <dbReference type="NCBI Taxonomy" id="394264"/>
    <lineage>
        <taxon>Bacteria</taxon>
        <taxon>Pseudomonadati</taxon>
        <taxon>Pseudomonadota</taxon>
        <taxon>Alphaproteobacteria</taxon>
        <taxon>Rhodobacterales</taxon>
        <taxon>Roseobacteraceae</taxon>
        <taxon>Sulfitobacter</taxon>
    </lineage>
</organism>
<keyword evidence="2" id="KW-1185">Reference proteome</keyword>
<evidence type="ECO:0008006" key="3">
    <source>
        <dbReference type="Google" id="ProtNLM"/>
    </source>
</evidence>
<name>A0A1I6UK69_9RHOB</name>
<dbReference type="RefSeq" id="WP_093916950.1">
    <property type="nucleotide sequence ID" value="NZ_FPAJ01000004.1"/>
</dbReference>
<dbReference type="AlphaFoldDB" id="A0A1I6UK69"/>
<dbReference type="SUPFAM" id="SSF81301">
    <property type="entry name" value="Nucleotidyltransferase"/>
    <property type="match status" value="1"/>
</dbReference>
<proteinExistence type="predicted"/>
<reference evidence="2" key="1">
    <citation type="submission" date="2016-10" db="EMBL/GenBank/DDBJ databases">
        <authorList>
            <person name="Varghese N."/>
            <person name="Submissions S."/>
        </authorList>
    </citation>
    <scope>NUCLEOTIDE SEQUENCE [LARGE SCALE GENOMIC DNA]</scope>
    <source>
        <strain evidence="2">DSM 23422</strain>
    </source>
</reference>
<dbReference type="Gene3D" id="3.30.460.10">
    <property type="entry name" value="Beta Polymerase, domain 2"/>
    <property type="match status" value="1"/>
</dbReference>
<gene>
    <name evidence="1" type="ORF">SAMN04488040_2793</name>
</gene>
<dbReference type="Proteomes" id="UP000199239">
    <property type="component" value="Unassembled WGS sequence"/>
</dbReference>
<dbReference type="EMBL" id="FPAJ01000004">
    <property type="protein sequence ID" value="SFT01855.1"/>
    <property type="molecule type" value="Genomic_DNA"/>
</dbReference>
<dbReference type="InterPro" id="IPR043519">
    <property type="entry name" value="NT_sf"/>
</dbReference>
<evidence type="ECO:0000313" key="2">
    <source>
        <dbReference type="Proteomes" id="UP000199239"/>
    </source>
</evidence>
<protein>
    <recommendedName>
        <fullName evidence="3">Nucleotidyltransferase domain-containing protein</fullName>
    </recommendedName>
</protein>
<sequence>MVSIYIIGSVARNEDDYLSDKDLLVVDGPSRNSATVDRFVDEGWNVSRYTRAEFEAMTAAQSLFVQHVKQDGVAIRDDGGYVGSLLARSKPKKNYIGQLKSAIQPIFRLSELDVQYWNRLLQADIMFVAVRNACVFHRATYGEPEFDYDRLINWTSKCADVSASDKEALLELRSLKHAYRNRLYDIDVSGVPAIKKAVLKLAKYWNSEVSAPSVNADLSNGYFEVRELEVKLVSLFNPTFLDNLSHDHDLAELWSVICNPSLYDKPRNSNLPKWSALVSKLEE</sequence>
<dbReference type="OrthoDB" id="8447086at2"/>
<accession>A0A1I6UK69</accession>